<protein>
    <submittedName>
        <fullName evidence="1">Uncharacterized protein</fullName>
    </submittedName>
</protein>
<reference evidence="1" key="2">
    <citation type="journal article" date="2015" name="Fish Shellfish Immunol.">
        <title>Early steps in the European eel (Anguilla anguilla)-Vibrio vulnificus interaction in the gills: Role of the RtxA13 toxin.</title>
        <authorList>
            <person name="Callol A."/>
            <person name="Pajuelo D."/>
            <person name="Ebbesson L."/>
            <person name="Teles M."/>
            <person name="MacKenzie S."/>
            <person name="Amaro C."/>
        </authorList>
    </citation>
    <scope>NUCLEOTIDE SEQUENCE</scope>
</reference>
<reference evidence="1" key="1">
    <citation type="submission" date="2014-11" db="EMBL/GenBank/DDBJ databases">
        <authorList>
            <person name="Amaro Gonzalez C."/>
        </authorList>
    </citation>
    <scope>NUCLEOTIDE SEQUENCE</scope>
</reference>
<name>A0A0E9TDH8_ANGAN</name>
<organism evidence="1">
    <name type="scientific">Anguilla anguilla</name>
    <name type="common">European freshwater eel</name>
    <name type="synonym">Muraena anguilla</name>
    <dbReference type="NCBI Taxonomy" id="7936"/>
    <lineage>
        <taxon>Eukaryota</taxon>
        <taxon>Metazoa</taxon>
        <taxon>Chordata</taxon>
        <taxon>Craniata</taxon>
        <taxon>Vertebrata</taxon>
        <taxon>Euteleostomi</taxon>
        <taxon>Actinopterygii</taxon>
        <taxon>Neopterygii</taxon>
        <taxon>Teleostei</taxon>
        <taxon>Anguilliformes</taxon>
        <taxon>Anguillidae</taxon>
        <taxon>Anguilla</taxon>
    </lineage>
</organism>
<accession>A0A0E9TDH8</accession>
<sequence>MLVCFTHP</sequence>
<proteinExistence type="predicted"/>
<dbReference type="EMBL" id="GBXM01057085">
    <property type="protein sequence ID" value="JAH51492.1"/>
    <property type="molecule type" value="Transcribed_RNA"/>
</dbReference>
<evidence type="ECO:0000313" key="1">
    <source>
        <dbReference type="EMBL" id="JAH51492.1"/>
    </source>
</evidence>